<evidence type="ECO:0000256" key="1">
    <source>
        <dbReference type="SAM" id="Phobius"/>
    </source>
</evidence>
<accession>A0AAJ8BZC8</accession>
<sequence length="117" mass="13394">MLPCFWSWNCKTTHGVTAWKTALGSEFTASCPPFASCYVLLPTLYLVPVRFPFPRCGLVLLLLFVFGTLIIFFCLLYTILVRSPTPDHLFIFWTFFLVPLLFLCASCQSEVLLKSER</sequence>
<name>A0AAJ8BZC8_ASPNG</name>
<reference evidence="2" key="2">
    <citation type="submission" date="2025-08" db="UniProtKB">
        <authorList>
            <consortium name="RefSeq"/>
        </authorList>
    </citation>
    <scope>IDENTIFICATION</scope>
</reference>
<dbReference type="KEGG" id="ang:An07g02833"/>
<keyword evidence="1" id="KW-0812">Transmembrane</keyword>
<dbReference type="VEuPathDB" id="FungiDB:An07g02833"/>
<keyword evidence="1" id="KW-1133">Transmembrane helix</keyword>
<protein>
    <submittedName>
        <fullName evidence="2">Uncharacterized protein</fullName>
    </submittedName>
</protein>
<evidence type="ECO:0000313" key="2">
    <source>
        <dbReference type="RefSeq" id="XP_059606639.1"/>
    </source>
</evidence>
<keyword evidence="1" id="KW-0472">Membrane</keyword>
<dbReference type="RefSeq" id="XP_059606639.1">
    <property type="nucleotide sequence ID" value="XM_059748314.1"/>
</dbReference>
<dbReference type="AlphaFoldDB" id="A0AAJ8BZC8"/>
<organism evidence="2">
    <name type="scientific">Aspergillus niger</name>
    <dbReference type="NCBI Taxonomy" id="5061"/>
    <lineage>
        <taxon>Eukaryota</taxon>
        <taxon>Fungi</taxon>
        <taxon>Dikarya</taxon>
        <taxon>Ascomycota</taxon>
        <taxon>Pezizomycotina</taxon>
        <taxon>Eurotiomycetes</taxon>
        <taxon>Eurotiomycetidae</taxon>
        <taxon>Eurotiales</taxon>
        <taxon>Aspergillaceae</taxon>
        <taxon>Aspergillus</taxon>
        <taxon>Aspergillus subgen. Circumdati</taxon>
    </lineage>
</organism>
<reference evidence="2" key="1">
    <citation type="submission" date="2025-02" db="EMBL/GenBank/DDBJ databases">
        <authorList>
            <consortium name="NCBI Genome Project"/>
        </authorList>
    </citation>
    <scope>NUCLEOTIDE SEQUENCE</scope>
</reference>
<feature type="transmembrane region" description="Helical" evidence="1">
    <location>
        <begin position="91"/>
        <end position="113"/>
    </location>
</feature>
<gene>
    <name evidence="2" type="ORF">An07g02833</name>
</gene>
<proteinExistence type="predicted"/>
<feature type="transmembrane region" description="Helical" evidence="1">
    <location>
        <begin position="59"/>
        <end position="79"/>
    </location>
</feature>
<dbReference type="GeneID" id="84591319"/>